<organism evidence="1 2">
    <name type="scientific">Salicibibacter kimchii</name>
    <dbReference type="NCBI Taxonomy" id="2099786"/>
    <lineage>
        <taxon>Bacteria</taxon>
        <taxon>Bacillati</taxon>
        <taxon>Bacillota</taxon>
        <taxon>Bacilli</taxon>
        <taxon>Bacillales</taxon>
        <taxon>Bacillaceae</taxon>
        <taxon>Salicibibacter</taxon>
    </lineage>
</organism>
<proteinExistence type="predicted"/>
<reference evidence="1 2" key="1">
    <citation type="journal article" date="2018" name="J. Microbiol.">
        <title>Salicibibacter kimchii gen. nov., sp. nov., a moderately halophilic and alkalitolerant bacterium in the family Bacillaceae, isolated from kimchi.</title>
        <authorList>
            <person name="Jang J.Y."/>
            <person name="Oh Y.J."/>
            <person name="Lim S.K."/>
            <person name="Park H.K."/>
            <person name="Lee C."/>
            <person name="Kim J.Y."/>
            <person name="Lee M.A."/>
            <person name="Choi H.J."/>
        </authorList>
    </citation>
    <scope>NUCLEOTIDE SEQUENCE [LARGE SCALE GENOMIC DNA]</scope>
    <source>
        <strain evidence="1 2">NKC1-1</strain>
    </source>
</reference>
<dbReference type="Proteomes" id="UP000252100">
    <property type="component" value="Chromosome"/>
</dbReference>
<accession>A0A345BWA3</accession>
<sequence>MFLGWAIFHTPLEDGKTAFQMFMDKQRSSIRAQTKEILDRWVTVPGMYEVTDHIDETHFRVESLDTAEPIVVGFEKEALELYPNSPDAYVILAEEAGSLEEQNDRYFDGMINGEAEFGPTFFEKTKGISGVSSRRVRISGNAGTKPDG</sequence>
<dbReference type="RefSeq" id="WP_114371036.1">
    <property type="nucleotide sequence ID" value="NZ_CP031092.1"/>
</dbReference>
<protein>
    <submittedName>
        <fullName evidence="1">Uncharacterized protein</fullName>
    </submittedName>
</protein>
<name>A0A345BWA3_9BACI</name>
<dbReference type="EMBL" id="CP031092">
    <property type="protein sequence ID" value="AXF55234.1"/>
    <property type="molecule type" value="Genomic_DNA"/>
</dbReference>
<dbReference type="KEGG" id="rue:DT065_03830"/>
<evidence type="ECO:0000313" key="1">
    <source>
        <dbReference type="EMBL" id="AXF55234.1"/>
    </source>
</evidence>
<evidence type="ECO:0000313" key="2">
    <source>
        <dbReference type="Proteomes" id="UP000252100"/>
    </source>
</evidence>
<keyword evidence="2" id="KW-1185">Reference proteome</keyword>
<dbReference type="OrthoDB" id="6399948at2"/>
<gene>
    <name evidence="1" type="ORF">DT065_03830</name>
</gene>
<dbReference type="AlphaFoldDB" id="A0A345BWA3"/>